<sequence length="172" mass="19726">MENPGEKESCLELTVRVLNINHGRNQELMAGCRKLEEYSCFVAKLKEYQKKYGSTKEAVDASVSYCIGHGILTDILIPLSAEVKKMLLTEYNEKKVMAWLKKEAREEGRIEGGNQKVISLVRKKVTKGKSPEEIAEMLEEDIALIREICDILKHHPEWSDSRVYEELKTVKQ</sequence>
<reference evidence="1 2" key="1">
    <citation type="submission" date="2018-01" db="EMBL/GenBank/DDBJ databases">
        <authorList>
            <person name="Gaut B.S."/>
            <person name="Morton B.R."/>
            <person name="Clegg M.T."/>
            <person name="Duvall M.R."/>
        </authorList>
    </citation>
    <scope>NUCLEOTIDE SEQUENCE [LARGE SCALE GENOMIC DNA]</scope>
    <source>
        <strain evidence="1">GP69</strain>
    </source>
</reference>
<protein>
    <submittedName>
        <fullName evidence="1">Uncharacterized protein</fullName>
    </submittedName>
</protein>
<name>A0A2K4ZNJ9_9FIRM</name>
<evidence type="ECO:0000313" key="1">
    <source>
        <dbReference type="EMBL" id="SOY32058.1"/>
    </source>
</evidence>
<dbReference type="AlphaFoldDB" id="A0A2K4ZNJ9"/>
<gene>
    <name evidence="1" type="ORF">AMURIS_04811</name>
</gene>
<dbReference type="Proteomes" id="UP000236311">
    <property type="component" value="Unassembled WGS sequence"/>
</dbReference>
<proteinExistence type="predicted"/>
<evidence type="ECO:0000313" key="2">
    <source>
        <dbReference type="Proteomes" id="UP000236311"/>
    </source>
</evidence>
<dbReference type="EMBL" id="OFSM01000038">
    <property type="protein sequence ID" value="SOY32058.1"/>
    <property type="molecule type" value="Genomic_DNA"/>
</dbReference>
<dbReference type="OrthoDB" id="9798384at2"/>
<accession>A0A2K4ZNJ9</accession>
<organism evidence="1 2">
    <name type="scientific">Acetatifactor muris</name>
    <dbReference type="NCBI Taxonomy" id="879566"/>
    <lineage>
        <taxon>Bacteria</taxon>
        <taxon>Bacillati</taxon>
        <taxon>Bacillota</taxon>
        <taxon>Clostridia</taxon>
        <taxon>Lachnospirales</taxon>
        <taxon>Lachnospiraceae</taxon>
        <taxon>Acetatifactor</taxon>
    </lineage>
</organism>
<keyword evidence="2" id="KW-1185">Reference proteome</keyword>